<reference evidence="3" key="1">
    <citation type="submission" date="2017-02" db="UniProtKB">
        <authorList>
            <consortium name="WormBaseParasite"/>
        </authorList>
    </citation>
    <scope>IDENTIFICATION</scope>
</reference>
<accession>A0A0N5CIS6</accession>
<feature type="signal peptide" evidence="1">
    <location>
        <begin position="1"/>
        <end position="21"/>
    </location>
</feature>
<name>A0A0N5CIS6_STREA</name>
<keyword evidence="2" id="KW-1185">Reference proteome</keyword>
<dbReference type="AlphaFoldDB" id="A0A0N5CIS6"/>
<proteinExistence type="predicted"/>
<evidence type="ECO:0000313" key="3">
    <source>
        <dbReference type="WBParaSite" id="SPAL_0001773100.1"/>
    </source>
</evidence>
<organism evidence="2 3">
    <name type="scientific">Strongyloides papillosus</name>
    <name type="common">Intestinal threadworm</name>
    <dbReference type="NCBI Taxonomy" id="174720"/>
    <lineage>
        <taxon>Eukaryota</taxon>
        <taxon>Metazoa</taxon>
        <taxon>Ecdysozoa</taxon>
        <taxon>Nematoda</taxon>
        <taxon>Chromadorea</taxon>
        <taxon>Rhabditida</taxon>
        <taxon>Tylenchina</taxon>
        <taxon>Panagrolaimomorpha</taxon>
        <taxon>Strongyloidoidea</taxon>
        <taxon>Strongyloididae</taxon>
        <taxon>Strongyloides</taxon>
    </lineage>
</organism>
<dbReference type="Proteomes" id="UP000046392">
    <property type="component" value="Unplaced"/>
</dbReference>
<protein>
    <submittedName>
        <fullName evidence="3">ZP domain-containing protein</fullName>
    </submittedName>
</protein>
<sequence length="128" mass="14464">MFLRLLTVFFIISIFSNFYGSFFVNGEGEVAVKGTPHFQDGTKNNGGRVRIKCRDGTKTSEPKEIKNNNEYKVYVKGHGKTIPEDCNALFTLKFSKSLKSICDANKDDKGSYLICPFSVNISYSFTYE</sequence>
<keyword evidence="1" id="KW-0732">Signal</keyword>
<evidence type="ECO:0000313" key="2">
    <source>
        <dbReference type="Proteomes" id="UP000046392"/>
    </source>
</evidence>
<evidence type="ECO:0000256" key="1">
    <source>
        <dbReference type="SAM" id="SignalP"/>
    </source>
</evidence>
<feature type="chain" id="PRO_5005896003" evidence="1">
    <location>
        <begin position="22"/>
        <end position="128"/>
    </location>
</feature>
<dbReference type="WBParaSite" id="SPAL_0001773100.1">
    <property type="protein sequence ID" value="SPAL_0001773100.1"/>
    <property type="gene ID" value="SPAL_0001773100"/>
</dbReference>